<gene>
    <name evidence="1" type="ORF">METZ01_LOCUS517343</name>
</gene>
<name>A0A383F6A2_9ZZZZ</name>
<organism evidence="1">
    <name type="scientific">marine metagenome</name>
    <dbReference type="NCBI Taxonomy" id="408172"/>
    <lineage>
        <taxon>unclassified sequences</taxon>
        <taxon>metagenomes</taxon>
        <taxon>ecological metagenomes</taxon>
    </lineage>
</organism>
<evidence type="ECO:0000313" key="1">
    <source>
        <dbReference type="EMBL" id="SVE64489.1"/>
    </source>
</evidence>
<sequence>MLEVSAAEVVIWIMKLVPLLRLSSGVTVNVLSLLEAEGAEDILIQVVKLSEDSLKLPEQVVLSVLVVIVLVDIDSLNVTATVVETATLVELSSGLTESTVGAVVSEEVEEELSVEVDVLSVSELPLMPSSVLAQLLRVNTRSKIIGTRKCNDLP</sequence>
<proteinExistence type="predicted"/>
<reference evidence="1" key="1">
    <citation type="submission" date="2018-05" db="EMBL/GenBank/DDBJ databases">
        <authorList>
            <person name="Lanie J.A."/>
            <person name="Ng W.-L."/>
            <person name="Kazmierczak K.M."/>
            <person name="Andrzejewski T.M."/>
            <person name="Davidsen T.M."/>
            <person name="Wayne K.J."/>
            <person name="Tettelin H."/>
            <person name="Glass J.I."/>
            <person name="Rusch D."/>
            <person name="Podicherti R."/>
            <person name="Tsui H.-C.T."/>
            <person name="Winkler M.E."/>
        </authorList>
    </citation>
    <scope>NUCLEOTIDE SEQUENCE</scope>
</reference>
<accession>A0A383F6A2</accession>
<protein>
    <submittedName>
        <fullName evidence="1">Uncharacterized protein</fullName>
    </submittedName>
</protein>
<dbReference type="EMBL" id="UINC01231796">
    <property type="protein sequence ID" value="SVE64489.1"/>
    <property type="molecule type" value="Genomic_DNA"/>
</dbReference>
<dbReference type="AlphaFoldDB" id="A0A383F6A2"/>